<dbReference type="PROSITE" id="PS51257">
    <property type="entry name" value="PROKAR_LIPOPROTEIN"/>
    <property type="match status" value="1"/>
</dbReference>
<evidence type="ECO:0000256" key="3">
    <source>
        <dbReference type="SAM" id="SignalP"/>
    </source>
</evidence>
<dbReference type="Gene3D" id="3.40.190.10">
    <property type="entry name" value="Periplasmic binding protein-like II"/>
    <property type="match status" value="2"/>
</dbReference>
<dbReference type="PANTHER" id="PTHR35841:SF1">
    <property type="entry name" value="PHOSPHONATES-BINDING PERIPLASMIC PROTEIN"/>
    <property type="match status" value="1"/>
</dbReference>
<proteinExistence type="inferred from homology"/>
<dbReference type="PANTHER" id="PTHR35841">
    <property type="entry name" value="PHOSPHONATES-BINDING PERIPLASMIC PROTEIN"/>
    <property type="match status" value="1"/>
</dbReference>
<keyword evidence="5" id="KW-1185">Reference proteome</keyword>
<protein>
    <submittedName>
        <fullName evidence="4">Phosphonate transport system substrate-binding protein</fullName>
    </submittedName>
</protein>
<organism evidence="4 5">
    <name type="scientific">Litchfieldia salsa</name>
    <dbReference type="NCBI Taxonomy" id="930152"/>
    <lineage>
        <taxon>Bacteria</taxon>
        <taxon>Bacillati</taxon>
        <taxon>Bacillota</taxon>
        <taxon>Bacilli</taxon>
        <taxon>Bacillales</taxon>
        <taxon>Bacillaceae</taxon>
        <taxon>Litchfieldia</taxon>
    </lineage>
</organism>
<dbReference type="GO" id="GO:0055085">
    <property type="term" value="P:transmembrane transport"/>
    <property type="evidence" value="ECO:0007669"/>
    <property type="project" value="InterPro"/>
</dbReference>
<sequence>MKKYLMLLITSCFIFVLAACGATGEGTESTGEDAKQTEQVEDFTIGVIPSQTEGSMEEGMEKLQAILTEELDRPVKVDIYPDYNGVVEAMNYDKIDMAYFGPLTYVVAHANSGAKAIITQLIDGEPFYHSYIITHVDNPWNSLEDLLAQKEEVDFAFGDINSTSGSLIPGIELQDRGVFVSEDEHQFKTVRYTGSHDATALAIQNKQVTAGAIDSAIYNQLVEAGKVDGEQIKTIWESDPLFQYPWAVHADTDEETIGKLQAAFLAIEDPVVLDAFGATGFTEAKDEDYESIRQAAIKEGIINE</sequence>
<evidence type="ECO:0000256" key="1">
    <source>
        <dbReference type="ARBA" id="ARBA00007162"/>
    </source>
</evidence>
<keyword evidence="2 3" id="KW-0732">Signal</keyword>
<evidence type="ECO:0000313" key="5">
    <source>
        <dbReference type="Proteomes" id="UP000199159"/>
    </source>
</evidence>
<dbReference type="GO" id="GO:0043190">
    <property type="term" value="C:ATP-binding cassette (ABC) transporter complex"/>
    <property type="evidence" value="ECO:0007669"/>
    <property type="project" value="InterPro"/>
</dbReference>
<dbReference type="AlphaFoldDB" id="A0A1H0W9P0"/>
<feature type="signal peptide" evidence="3">
    <location>
        <begin position="1"/>
        <end position="18"/>
    </location>
</feature>
<dbReference type="InterPro" id="IPR005770">
    <property type="entry name" value="PhnD"/>
</dbReference>
<evidence type="ECO:0000313" key="4">
    <source>
        <dbReference type="EMBL" id="SDP87407.1"/>
    </source>
</evidence>
<name>A0A1H0W9P0_9BACI</name>
<accession>A0A1H0W9P0</accession>
<dbReference type="RefSeq" id="WP_090856979.1">
    <property type="nucleotide sequence ID" value="NZ_FNJU01000010.1"/>
</dbReference>
<evidence type="ECO:0000256" key="2">
    <source>
        <dbReference type="ARBA" id="ARBA00022729"/>
    </source>
</evidence>
<dbReference type="NCBIfam" id="TIGR01098">
    <property type="entry name" value="3A0109s03R"/>
    <property type="match status" value="1"/>
</dbReference>
<dbReference type="CDD" id="cd13572">
    <property type="entry name" value="PBP2_PnhD_2"/>
    <property type="match status" value="1"/>
</dbReference>
<gene>
    <name evidence="4" type="ORF">SAMN05216565_11010</name>
</gene>
<dbReference type="SUPFAM" id="SSF53850">
    <property type="entry name" value="Periplasmic binding protein-like II"/>
    <property type="match status" value="1"/>
</dbReference>
<dbReference type="EMBL" id="FNJU01000010">
    <property type="protein sequence ID" value="SDP87407.1"/>
    <property type="molecule type" value="Genomic_DNA"/>
</dbReference>
<feature type="chain" id="PRO_5039054711" evidence="3">
    <location>
        <begin position="19"/>
        <end position="304"/>
    </location>
</feature>
<dbReference type="Pfam" id="PF12974">
    <property type="entry name" value="Phosphonate-bd"/>
    <property type="match status" value="1"/>
</dbReference>
<dbReference type="OrthoDB" id="9781943at2"/>
<dbReference type="STRING" id="930152.SAMN05216565_11010"/>
<comment type="similarity">
    <text evidence="1">Belongs to the phosphate/phosphite/phosphonate binding protein family.</text>
</comment>
<reference evidence="5" key="1">
    <citation type="submission" date="2016-10" db="EMBL/GenBank/DDBJ databases">
        <authorList>
            <person name="Varghese N."/>
            <person name="Submissions S."/>
        </authorList>
    </citation>
    <scope>NUCLEOTIDE SEQUENCE [LARGE SCALE GENOMIC DNA]</scope>
    <source>
        <strain evidence="5">IBRC-M10078</strain>
    </source>
</reference>
<dbReference type="Proteomes" id="UP000199159">
    <property type="component" value="Unassembled WGS sequence"/>
</dbReference>